<accession>A0ABR3QTQ1</accession>
<dbReference type="EMBL" id="JAKIXB020000032">
    <property type="protein sequence ID" value="KAL1595383.1"/>
    <property type="molecule type" value="Genomic_DNA"/>
</dbReference>
<evidence type="ECO:0000259" key="2">
    <source>
        <dbReference type="Pfam" id="PF00561"/>
    </source>
</evidence>
<evidence type="ECO:0000313" key="4">
    <source>
        <dbReference type="Proteomes" id="UP001521222"/>
    </source>
</evidence>
<evidence type="ECO:0000256" key="1">
    <source>
        <dbReference type="SAM" id="Phobius"/>
    </source>
</evidence>
<dbReference type="SUPFAM" id="SSF53474">
    <property type="entry name" value="alpha/beta-Hydrolases"/>
    <property type="match status" value="1"/>
</dbReference>
<dbReference type="PRINTS" id="PR00412">
    <property type="entry name" value="EPOXHYDRLASE"/>
</dbReference>
<sequence length="490" mass="54652">MPPSPSLTTRKSSSRLASLAWFAFKLGFGLFSLAFTWVTVAWKNGIFQPKDTDEEKKELEAGMLVIYETQQRYWSIDREPLPGFRHAFFTTSSGLKIHYVVNANPEAPPARNVAIFLHGFPDSFLLWRHILQAPVLQQSHTLIAVDLPGYGGSDGLPNYGPYEILEAMSEFIIGVRKQFLQEDRKCVVVSHDWGSLICARLASEASELADHWIITSGIIPHATASNAFAQWTLARQMLRTWTSHPLNTALLKNALRALKPVLSQFSRSFYIFCFHLPAPLDSFFTSFGNYWFLRVMHSLGIGHHEQGDDLLTRLDAKAAAEAMCMSTGPALPQLVDQPVRGTQGRYGESVRRRVKDRGMSEKIRIYREGLFVGRWEKSLETTAALFELRSGNERTSGSAPRGALKAPATLVLGERDPAFDLRLALDNVKDYLVKGSQVLIVKDAGHWMPTEPTARVVLEQLVLWALSEKAGAGKATPFAGILNVKVVEEL</sequence>
<dbReference type="Pfam" id="PF00561">
    <property type="entry name" value="Abhydrolase_1"/>
    <property type="match status" value="1"/>
</dbReference>
<keyword evidence="1" id="KW-0812">Transmembrane</keyword>
<gene>
    <name evidence="3" type="ORF">SLS59_008315</name>
</gene>
<keyword evidence="4" id="KW-1185">Reference proteome</keyword>
<dbReference type="Proteomes" id="UP001521222">
    <property type="component" value="Unassembled WGS sequence"/>
</dbReference>
<organism evidence="3 4">
    <name type="scientific">Nothophoma quercina</name>
    <dbReference type="NCBI Taxonomy" id="749835"/>
    <lineage>
        <taxon>Eukaryota</taxon>
        <taxon>Fungi</taxon>
        <taxon>Dikarya</taxon>
        <taxon>Ascomycota</taxon>
        <taxon>Pezizomycotina</taxon>
        <taxon>Dothideomycetes</taxon>
        <taxon>Pleosporomycetidae</taxon>
        <taxon>Pleosporales</taxon>
        <taxon>Pleosporineae</taxon>
        <taxon>Didymellaceae</taxon>
        <taxon>Nothophoma</taxon>
    </lineage>
</organism>
<comment type="caution">
    <text evidence="3">The sequence shown here is derived from an EMBL/GenBank/DDBJ whole genome shotgun (WGS) entry which is preliminary data.</text>
</comment>
<dbReference type="InterPro" id="IPR000639">
    <property type="entry name" value="Epox_hydrolase-like"/>
</dbReference>
<feature type="transmembrane region" description="Helical" evidence="1">
    <location>
        <begin position="20"/>
        <end position="42"/>
    </location>
</feature>
<name>A0ABR3QTQ1_9PLEO</name>
<feature type="domain" description="AB hydrolase-1" evidence="2">
    <location>
        <begin position="115"/>
        <end position="254"/>
    </location>
</feature>
<keyword evidence="1" id="KW-1133">Transmembrane helix</keyword>
<dbReference type="PANTHER" id="PTHR43689:SF8">
    <property type="entry name" value="ALPHA_BETA-HYDROLASES SUPERFAMILY PROTEIN"/>
    <property type="match status" value="1"/>
</dbReference>
<proteinExistence type="predicted"/>
<dbReference type="PANTHER" id="PTHR43689">
    <property type="entry name" value="HYDROLASE"/>
    <property type="match status" value="1"/>
</dbReference>
<dbReference type="InterPro" id="IPR029058">
    <property type="entry name" value="AB_hydrolase_fold"/>
</dbReference>
<evidence type="ECO:0000313" key="3">
    <source>
        <dbReference type="EMBL" id="KAL1595383.1"/>
    </source>
</evidence>
<protein>
    <recommendedName>
        <fullName evidence="2">AB hydrolase-1 domain-containing protein</fullName>
    </recommendedName>
</protein>
<dbReference type="Gene3D" id="3.40.50.1820">
    <property type="entry name" value="alpha/beta hydrolase"/>
    <property type="match status" value="1"/>
</dbReference>
<dbReference type="InterPro" id="IPR000073">
    <property type="entry name" value="AB_hydrolase_1"/>
</dbReference>
<reference evidence="3 4" key="1">
    <citation type="submission" date="2024-02" db="EMBL/GenBank/DDBJ databases">
        <title>De novo assembly and annotation of 12 fungi associated with fruit tree decline syndrome in Ontario, Canada.</title>
        <authorList>
            <person name="Sulman M."/>
            <person name="Ellouze W."/>
            <person name="Ilyukhin E."/>
        </authorList>
    </citation>
    <scope>NUCLEOTIDE SEQUENCE [LARGE SCALE GENOMIC DNA]</scope>
    <source>
        <strain evidence="3 4">M97-236</strain>
    </source>
</reference>
<keyword evidence="1" id="KW-0472">Membrane</keyword>